<dbReference type="InterPro" id="IPR005300">
    <property type="entry name" value="MltA_B"/>
</dbReference>
<dbReference type="EMBL" id="CP001291">
    <property type="protein sequence ID" value="ACK69802.1"/>
    <property type="molecule type" value="Genomic_DNA"/>
</dbReference>
<evidence type="ECO:0000313" key="7">
    <source>
        <dbReference type="EMBL" id="ACK69802.1"/>
    </source>
</evidence>
<dbReference type="RefSeq" id="WP_012598748.1">
    <property type="nucleotide sequence ID" value="NC_011729.1"/>
</dbReference>
<dbReference type="eggNOG" id="COG2821">
    <property type="taxonomic scope" value="Bacteria"/>
</dbReference>
<name>B7K7N4_GLOC7</name>
<protein>
    <recommendedName>
        <fullName evidence="2">peptidoglycan lytic exotransglycosylase</fullName>
        <ecNumber evidence="2">4.2.2.n1</ecNumber>
    </recommendedName>
    <alternativeName>
        <fullName evidence="5">Murein hydrolase A</fullName>
    </alternativeName>
</protein>
<dbReference type="Gene3D" id="2.40.40.10">
    <property type="entry name" value="RlpA-like domain"/>
    <property type="match status" value="1"/>
</dbReference>
<dbReference type="HOGENOM" id="CLU_037751_1_0_3"/>
<evidence type="ECO:0000256" key="5">
    <source>
        <dbReference type="ARBA" id="ARBA00030918"/>
    </source>
</evidence>
<reference evidence="8" key="1">
    <citation type="journal article" date="2011" name="MBio">
        <title>Novel metabolic attributes of the genus Cyanothece, comprising a group of unicellular nitrogen-fixing Cyanobacteria.</title>
        <authorList>
            <person name="Bandyopadhyay A."/>
            <person name="Elvitigala T."/>
            <person name="Welsh E."/>
            <person name="Stockel J."/>
            <person name="Liberton M."/>
            <person name="Min H."/>
            <person name="Sherman L.A."/>
            <person name="Pakrasi H.B."/>
        </authorList>
    </citation>
    <scope>NUCLEOTIDE SEQUENCE [LARGE SCALE GENOMIC DNA]</scope>
    <source>
        <strain evidence="8">PCC 7424</strain>
    </source>
</reference>
<dbReference type="Pfam" id="PF06725">
    <property type="entry name" value="3D"/>
    <property type="match status" value="1"/>
</dbReference>
<dbReference type="CAZy" id="GH102">
    <property type="family name" value="Glycoside Hydrolase Family 102"/>
</dbReference>
<organism evidence="7 8">
    <name type="scientific">Gloeothece citriformis (strain PCC 7424)</name>
    <name type="common">Cyanothece sp. (strain PCC 7424)</name>
    <dbReference type="NCBI Taxonomy" id="65393"/>
    <lineage>
        <taxon>Bacteria</taxon>
        <taxon>Bacillati</taxon>
        <taxon>Cyanobacteriota</taxon>
        <taxon>Cyanophyceae</taxon>
        <taxon>Oscillatoriophycideae</taxon>
        <taxon>Chroococcales</taxon>
        <taxon>Aphanothecaceae</taxon>
        <taxon>Gloeothece</taxon>
        <taxon>Gloeothece citriformis</taxon>
    </lineage>
</organism>
<dbReference type="KEGG" id="cyc:PCC7424_1358"/>
<dbReference type="AlphaFoldDB" id="B7K7N4"/>
<dbReference type="CDD" id="cd14668">
    <property type="entry name" value="mlta_B"/>
    <property type="match status" value="1"/>
</dbReference>
<keyword evidence="8" id="KW-1185">Reference proteome</keyword>
<keyword evidence="4" id="KW-0961">Cell wall biogenesis/degradation</keyword>
<feature type="domain" description="Lytic transglycosylase MltA" evidence="6">
    <location>
        <begin position="143"/>
        <end position="284"/>
    </location>
</feature>
<dbReference type="InterPro" id="IPR010611">
    <property type="entry name" value="3D_dom"/>
</dbReference>
<dbReference type="Pfam" id="PF03562">
    <property type="entry name" value="MltA"/>
    <property type="match status" value="1"/>
</dbReference>
<dbReference type="GO" id="GO:0009253">
    <property type="term" value="P:peptidoglycan catabolic process"/>
    <property type="evidence" value="ECO:0007669"/>
    <property type="project" value="TreeGrafter"/>
</dbReference>
<dbReference type="Proteomes" id="UP000002384">
    <property type="component" value="Chromosome"/>
</dbReference>
<dbReference type="PANTHER" id="PTHR30124">
    <property type="entry name" value="MEMBRANE-BOUND LYTIC MUREIN TRANSGLYCOSYLASE A"/>
    <property type="match status" value="1"/>
</dbReference>
<sequence length="386" mass="43474">MRNYLISFSLGLGILFLPANFMVAQNGNLVQVEQDEDISLFIDEQLWNTTDKPGDKAALLKAIDHSLRYLNTPSAEKAYSNYPIPGITRDRVRRSLIRFRQLLVNSRTPQELQAAVKREFVLYRSLGNDNQGTVHFTGYFEPIYRASRVPTADYRYPLYRKPSNFTSWKKPHPTRLELEGDDGLLGKKSLLSGYELVWLKDRLEAYLVQVQGSAKLILPDGKMMTVGYDGTTDYPYVSLGKELINDGIFQPDELSLPILIDYLQKNPEKLKVYIPRNNRYIFFRETNGAPAQGSIGVPVTAERSIATDKSIMPPGGLALINTRIPYLNNGVMETRRVSRYVLDQDTGSAIKGAGRVDIFMGTGKEAGDRAGLISNTGELYYLLLKN</sequence>
<evidence type="ECO:0000313" key="8">
    <source>
        <dbReference type="Proteomes" id="UP000002384"/>
    </source>
</evidence>
<dbReference type="Gene3D" id="2.40.240.50">
    <property type="entry name" value="Barwin-like endoglucanases"/>
    <property type="match status" value="1"/>
</dbReference>
<dbReference type="SMART" id="SM00925">
    <property type="entry name" value="MltA"/>
    <property type="match status" value="1"/>
</dbReference>
<evidence type="ECO:0000256" key="4">
    <source>
        <dbReference type="ARBA" id="ARBA00023316"/>
    </source>
</evidence>
<evidence type="ECO:0000256" key="3">
    <source>
        <dbReference type="ARBA" id="ARBA00023239"/>
    </source>
</evidence>
<keyword evidence="3" id="KW-0456">Lyase</keyword>
<evidence type="ECO:0000256" key="1">
    <source>
        <dbReference type="ARBA" id="ARBA00001420"/>
    </source>
</evidence>
<evidence type="ECO:0000259" key="6">
    <source>
        <dbReference type="SMART" id="SM00925"/>
    </source>
</evidence>
<evidence type="ECO:0000256" key="2">
    <source>
        <dbReference type="ARBA" id="ARBA00012587"/>
    </source>
</evidence>
<dbReference type="EC" id="4.2.2.n1" evidence="2"/>
<proteinExistence type="predicted"/>
<dbReference type="GO" id="GO:0008933">
    <property type="term" value="F:peptidoglycan lytic transglycosylase activity"/>
    <property type="evidence" value="ECO:0007669"/>
    <property type="project" value="TreeGrafter"/>
</dbReference>
<dbReference type="CDD" id="cd14485">
    <property type="entry name" value="mltA_like_LT_A"/>
    <property type="match status" value="1"/>
</dbReference>
<gene>
    <name evidence="7" type="ordered locus">PCC7424_1358</name>
</gene>
<dbReference type="SUPFAM" id="SSF50685">
    <property type="entry name" value="Barwin-like endoglucanases"/>
    <property type="match status" value="1"/>
</dbReference>
<accession>B7K7N4</accession>
<dbReference type="STRING" id="65393.PCC7424_1358"/>
<dbReference type="GO" id="GO:0019867">
    <property type="term" value="C:outer membrane"/>
    <property type="evidence" value="ECO:0007669"/>
    <property type="project" value="InterPro"/>
</dbReference>
<dbReference type="OrthoDB" id="9783686at2"/>
<dbReference type="GO" id="GO:0004553">
    <property type="term" value="F:hydrolase activity, hydrolyzing O-glycosyl compounds"/>
    <property type="evidence" value="ECO:0007669"/>
    <property type="project" value="InterPro"/>
</dbReference>
<dbReference type="GO" id="GO:0009254">
    <property type="term" value="P:peptidoglycan turnover"/>
    <property type="evidence" value="ECO:0007669"/>
    <property type="project" value="InterPro"/>
</dbReference>
<comment type="catalytic activity">
    <reaction evidence="1">
        <text>Exolytic cleavage of the (1-&gt;4)-beta-glycosidic linkage between N-acetylmuramic acid (MurNAc) and N-acetylglucosamine (GlcNAc) residues in peptidoglycan, from either the reducing or the non-reducing ends of the peptidoglycan chains, with concomitant formation of a 1,6-anhydrobond in the MurNAc residue.</text>
        <dbReference type="EC" id="4.2.2.n1"/>
    </reaction>
</comment>
<dbReference type="GO" id="GO:0071555">
    <property type="term" value="P:cell wall organization"/>
    <property type="evidence" value="ECO:0007669"/>
    <property type="project" value="UniProtKB-KW"/>
</dbReference>
<dbReference type="InterPro" id="IPR036908">
    <property type="entry name" value="RlpA-like_sf"/>
</dbReference>
<dbReference type="InterPro" id="IPR026044">
    <property type="entry name" value="MltA"/>
</dbReference>
<dbReference type="PIRSF" id="PIRSF019422">
    <property type="entry name" value="MltA"/>
    <property type="match status" value="1"/>
</dbReference>
<dbReference type="PANTHER" id="PTHR30124:SF0">
    <property type="entry name" value="MEMBRANE-BOUND LYTIC MUREIN TRANSGLYCOSYLASE A"/>
    <property type="match status" value="1"/>
</dbReference>